<dbReference type="Gene3D" id="3.40.1170.10">
    <property type="entry name" value="DNA repair protein MutS, domain I"/>
    <property type="match status" value="1"/>
</dbReference>
<keyword evidence="7 9" id="KW-0234">DNA repair</keyword>
<dbReference type="GO" id="GO:0006298">
    <property type="term" value="P:mismatch repair"/>
    <property type="evidence" value="ECO:0007669"/>
    <property type="project" value="UniProtKB-UniRule"/>
</dbReference>
<evidence type="ECO:0000259" key="11">
    <source>
        <dbReference type="PROSITE" id="PS00486"/>
    </source>
</evidence>
<evidence type="ECO:0000256" key="3">
    <source>
        <dbReference type="ARBA" id="ARBA00022741"/>
    </source>
</evidence>
<comment type="function">
    <text evidence="8 9">This protein is involved in the repair of mismatches in DNA. It is possible that it carries out the mismatch recognition step. This protein has a weak ATPase activity.</text>
</comment>
<dbReference type="FunFam" id="3.40.50.300:FF:000870">
    <property type="entry name" value="MutS protein homolog 4"/>
    <property type="match status" value="1"/>
</dbReference>
<dbReference type="GO" id="GO:0003684">
    <property type="term" value="F:damaged DNA binding"/>
    <property type="evidence" value="ECO:0007669"/>
    <property type="project" value="UniProtKB-UniRule"/>
</dbReference>
<dbReference type="PIRSF" id="PIRSF037677">
    <property type="entry name" value="DNA_mis_repair_Msh6"/>
    <property type="match status" value="1"/>
</dbReference>
<organism evidence="12 13">
    <name type="scientific">Immundisolibacter cernigliae</name>
    <dbReference type="NCBI Taxonomy" id="1810504"/>
    <lineage>
        <taxon>Bacteria</taxon>
        <taxon>Pseudomonadati</taxon>
        <taxon>Pseudomonadota</taxon>
        <taxon>Gammaproteobacteria</taxon>
        <taxon>Immundisolibacterales</taxon>
        <taxon>Immundisolibacteraceae</taxon>
        <taxon>Immundisolibacter</taxon>
    </lineage>
</organism>
<evidence type="ECO:0000256" key="10">
    <source>
        <dbReference type="RuleBase" id="RU003756"/>
    </source>
</evidence>
<dbReference type="SUPFAM" id="SSF52540">
    <property type="entry name" value="P-loop containing nucleoside triphosphate hydrolases"/>
    <property type="match status" value="1"/>
</dbReference>
<dbReference type="FunCoup" id="A0A1B1YXA0">
    <property type="interactions" value="453"/>
</dbReference>
<evidence type="ECO:0000256" key="4">
    <source>
        <dbReference type="ARBA" id="ARBA00022763"/>
    </source>
</evidence>
<dbReference type="Pfam" id="PF05192">
    <property type="entry name" value="MutS_III"/>
    <property type="match status" value="1"/>
</dbReference>
<dbReference type="RefSeq" id="WP_068807334.1">
    <property type="nucleotide sequence ID" value="NZ_CP014671.1"/>
</dbReference>
<dbReference type="GO" id="GO:0005829">
    <property type="term" value="C:cytosol"/>
    <property type="evidence" value="ECO:0007669"/>
    <property type="project" value="TreeGrafter"/>
</dbReference>
<dbReference type="GO" id="GO:0005524">
    <property type="term" value="F:ATP binding"/>
    <property type="evidence" value="ECO:0007669"/>
    <property type="project" value="UniProtKB-UniRule"/>
</dbReference>
<name>A0A1B1YXA0_9GAMM</name>
<feature type="domain" description="DNA mismatch repair proteins mutS family" evidence="11">
    <location>
        <begin position="689"/>
        <end position="705"/>
    </location>
</feature>
<dbReference type="Gene3D" id="6.10.140.430">
    <property type="match status" value="1"/>
</dbReference>
<dbReference type="GO" id="GO:0030983">
    <property type="term" value="F:mismatched DNA binding"/>
    <property type="evidence" value="ECO:0007669"/>
    <property type="project" value="InterPro"/>
</dbReference>
<dbReference type="PANTHER" id="PTHR11361">
    <property type="entry name" value="DNA MISMATCH REPAIR PROTEIN MUTS FAMILY MEMBER"/>
    <property type="match status" value="1"/>
</dbReference>
<evidence type="ECO:0000256" key="5">
    <source>
        <dbReference type="ARBA" id="ARBA00022840"/>
    </source>
</evidence>
<dbReference type="Pfam" id="PF05188">
    <property type="entry name" value="MutS_II"/>
    <property type="match status" value="1"/>
</dbReference>
<dbReference type="Pfam" id="PF05190">
    <property type="entry name" value="MutS_IV"/>
    <property type="match status" value="1"/>
</dbReference>
<evidence type="ECO:0000256" key="7">
    <source>
        <dbReference type="ARBA" id="ARBA00023204"/>
    </source>
</evidence>
<dbReference type="HAMAP" id="MF_00096">
    <property type="entry name" value="MutS"/>
    <property type="match status" value="1"/>
</dbReference>
<dbReference type="InterPro" id="IPR036187">
    <property type="entry name" value="DNA_mismatch_repair_MutS_sf"/>
</dbReference>
<dbReference type="Gene3D" id="3.40.50.300">
    <property type="entry name" value="P-loop containing nucleotide triphosphate hydrolases"/>
    <property type="match status" value="1"/>
</dbReference>
<dbReference type="SUPFAM" id="SSF48334">
    <property type="entry name" value="DNA repair protein MutS, domain III"/>
    <property type="match status" value="1"/>
</dbReference>
<evidence type="ECO:0000256" key="9">
    <source>
        <dbReference type="HAMAP-Rule" id="MF_00096"/>
    </source>
</evidence>
<dbReference type="OrthoDB" id="9802448at2"/>
<dbReference type="InParanoid" id="A0A1B1YXA0"/>
<gene>
    <name evidence="9" type="primary">mutS</name>
    <name evidence="12" type="ORF">PG2T_15040</name>
</gene>
<dbReference type="SUPFAM" id="SSF53150">
    <property type="entry name" value="DNA repair protein MutS, domain II"/>
    <property type="match status" value="1"/>
</dbReference>
<evidence type="ECO:0000256" key="1">
    <source>
        <dbReference type="ARBA" id="ARBA00006271"/>
    </source>
</evidence>
<dbReference type="Gene3D" id="1.10.1420.10">
    <property type="match status" value="2"/>
</dbReference>
<dbReference type="InterPro" id="IPR007860">
    <property type="entry name" value="DNA_mmatch_repair_MutS_con_dom"/>
</dbReference>
<dbReference type="InterPro" id="IPR007696">
    <property type="entry name" value="DNA_mismatch_repair_MutS_core"/>
</dbReference>
<dbReference type="InterPro" id="IPR027417">
    <property type="entry name" value="P-loop_NTPase"/>
</dbReference>
<dbReference type="KEGG" id="gbi:PG2T_15040"/>
<dbReference type="Pfam" id="PF01624">
    <property type="entry name" value="MutS_I"/>
    <property type="match status" value="1"/>
</dbReference>
<dbReference type="STRING" id="1810504.PG2T_15040"/>
<dbReference type="InterPro" id="IPR000432">
    <property type="entry name" value="DNA_mismatch_repair_MutS_C"/>
</dbReference>
<dbReference type="Gene3D" id="3.30.420.110">
    <property type="entry name" value="MutS, connector domain"/>
    <property type="match status" value="1"/>
</dbReference>
<dbReference type="InterPro" id="IPR007695">
    <property type="entry name" value="DNA_mismatch_repair_MutS-lik_N"/>
</dbReference>
<dbReference type="AlphaFoldDB" id="A0A1B1YXA0"/>
<keyword evidence="5 9" id="KW-0067">ATP-binding</keyword>
<keyword evidence="3 9" id="KW-0547">Nucleotide-binding</keyword>
<evidence type="ECO:0000256" key="2">
    <source>
        <dbReference type="ARBA" id="ARBA00021982"/>
    </source>
</evidence>
<dbReference type="InterPro" id="IPR017261">
    <property type="entry name" value="DNA_mismatch_repair_MutS/MSH"/>
</dbReference>
<dbReference type="SMART" id="SM00534">
    <property type="entry name" value="MUTSac"/>
    <property type="match status" value="1"/>
</dbReference>
<dbReference type="InterPro" id="IPR036678">
    <property type="entry name" value="MutS_con_dom_sf"/>
</dbReference>
<keyword evidence="6 9" id="KW-0238">DNA-binding</keyword>
<keyword evidence="13" id="KW-1185">Reference proteome</keyword>
<evidence type="ECO:0000256" key="8">
    <source>
        <dbReference type="ARBA" id="ARBA00024647"/>
    </source>
</evidence>
<dbReference type="InterPro" id="IPR005748">
    <property type="entry name" value="DNA_mismatch_repair_MutS"/>
</dbReference>
<dbReference type="GO" id="GO:0140664">
    <property type="term" value="F:ATP-dependent DNA damage sensor activity"/>
    <property type="evidence" value="ECO:0007669"/>
    <property type="project" value="InterPro"/>
</dbReference>
<reference evidence="13" key="1">
    <citation type="submission" date="2016-03" db="EMBL/GenBank/DDBJ databases">
        <title>Complete genome sequence of Solimmundus cernigliae, representing a novel lineage of polycyclic aromatic hydrocarbon degraders within the Gammaproteobacteria.</title>
        <authorList>
            <person name="Singleton D.R."/>
            <person name="Dickey A.N."/>
            <person name="Scholl E.H."/>
            <person name="Wright F.A."/>
            <person name="Aitken M.D."/>
        </authorList>
    </citation>
    <scope>NUCLEOTIDE SEQUENCE [LARGE SCALE GENOMIC DNA]</scope>
    <source>
        <strain evidence="13">TR3.2</strain>
    </source>
</reference>
<dbReference type="NCBIfam" id="TIGR01070">
    <property type="entry name" value="mutS1"/>
    <property type="match status" value="1"/>
</dbReference>
<dbReference type="CDD" id="cd03284">
    <property type="entry name" value="ABC_MutS1"/>
    <property type="match status" value="1"/>
</dbReference>
<dbReference type="FunFam" id="3.40.1170.10:FF:000001">
    <property type="entry name" value="DNA mismatch repair protein MutS"/>
    <property type="match status" value="1"/>
</dbReference>
<keyword evidence="4 9" id="KW-0227">DNA damage</keyword>
<dbReference type="FunFam" id="1.10.1420.10:FF:000002">
    <property type="entry name" value="DNA mismatch repair protein MutS"/>
    <property type="match status" value="1"/>
</dbReference>
<dbReference type="EMBL" id="CP014671">
    <property type="protein sequence ID" value="ANX05368.1"/>
    <property type="molecule type" value="Genomic_DNA"/>
</dbReference>
<dbReference type="InterPro" id="IPR016151">
    <property type="entry name" value="DNA_mismatch_repair_MutS_N"/>
</dbReference>
<sequence>MAQTPADPLAGHTPAMQHYLRLKAQQPQALLLYRMGDFYELFFDDAVEAARLLDITLTSRGESGGKKVPMAGVPAHALENYLGRLVRRGRTVAICEQVGVPDGRGPMQRELVRVVTPGTLTDDALLDQRRDNLIAAVLRQGECAGLAVLELASGRFTVGELAGEAALAAELARLAPAELLLPDGESPLPDGPWSVTARPPWQFEAQSAQRRLCEQFGVHDLAGFGCAGMALAIGAAGALLQYAQDTQLAALPHLRGLRVQAPDAVLVLDPATRRNLEIDRSLSGDERATLVGVLDACVGAMGSRQLRRWLLGPIRDHAELRRRYGAIAVLLQDQAYARLQEGLRGVGDVERILGRVALRSARPRDLAALRDSLGLLPGLAALLADLEAPLLADLRAALPGFEPLHELLCRAVEATPPALLRDGGVIAAGFDAQLDELRSIGRDAGAYLLELEQRERERTGIAGLKVSYNRVHGYYIELSRAQAAAVPADYTRRQTLKNAERYLTPELKSFEERALGARERALARERLLFEQLLDAITAELAPLQAAASALAQLDALTCLAERAERFGYVEPQLDEAPGIHIDGGRHPVVERLVGEPFVDNDLELDDRRRILLITGPNMGGKSTYMRQVALIVLLAHAGSYVPARAARIGPVDRIFTRIGAADDVAGGRSTFMVEMTETANILHNATDCSLVLLDEVGRGTSTYDGLALAWACLMHLAQRVRAFTLFATHYFELTALAQELDGVDNVHLDAAEHAGGIVFLHRVQPGPARRSYGLQVAALAGVPAAVLALASERLAQLGEGLPVPVASAPPQRQLGLFEPQPGQAVLDRLARIDPDQLAPRAALDLLYELRALAGGGGPP</sequence>
<evidence type="ECO:0000256" key="6">
    <source>
        <dbReference type="ARBA" id="ARBA00023125"/>
    </source>
</evidence>
<dbReference type="Proteomes" id="UP000092952">
    <property type="component" value="Chromosome"/>
</dbReference>
<comment type="similarity">
    <text evidence="1 9 10">Belongs to the DNA mismatch repair MutS family.</text>
</comment>
<dbReference type="Pfam" id="PF00488">
    <property type="entry name" value="MutS_V"/>
    <property type="match status" value="1"/>
</dbReference>
<dbReference type="SMART" id="SM00533">
    <property type="entry name" value="MUTSd"/>
    <property type="match status" value="1"/>
</dbReference>
<evidence type="ECO:0000313" key="13">
    <source>
        <dbReference type="Proteomes" id="UP000092952"/>
    </source>
</evidence>
<dbReference type="InterPro" id="IPR007861">
    <property type="entry name" value="DNA_mismatch_repair_MutS_clamp"/>
</dbReference>
<proteinExistence type="inferred from homology"/>
<accession>A0A1B1YXA0</accession>
<feature type="binding site" evidence="9">
    <location>
        <begin position="615"/>
        <end position="622"/>
    </location>
    <ligand>
        <name>ATP</name>
        <dbReference type="ChEBI" id="CHEBI:30616"/>
    </ligand>
</feature>
<dbReference type="InterPro" id="IPR045076">
    <property type="entry name" value="MutS"/>
</dbReference>
<dbReference type="PANTHER" id="PTHR11361:SF34">
    <property type="entry name" value="DNA MISMATCH REPAIR PROTEIN MSH1, MITOCHONDRIAL"/>
    <property type="match status" value="1"/>
</dbReference>
<evidence type="ECO:0000313" key="12">
    <source>
        <dbReference type="EMBL" id="ANX05368.1"/>
    </source>
</evidence>
<protein>
    <recommendedName>
        <fullName evidence="2 9">DNA mismatch repair protein MutS</fullName>
    </recommendedName>
</protein>
<dbReference type="PROSITE" id="PS00486">
    <property type="entry name" value="DNA_MISMATCH_REPAIR_2"/>
    <property type="match status" value="1"/>
</dbReference>
<dbReference type="NCBIfam" id="NF003810">
    <property type="entry name" value="PRK05399.1"/>
    <property type="match status" value="1"/>
</dbReference>
<dbReference type="SUPFAM" id="SSF55271">
    <property type="entry name" value="DNA repair protein MutS, domain I"/>
    <property type="match status" value="1"/>
</dbReference>